<reference evidence="2" key="1">
    <citation type="submission" date="2009-10" db="EMBL/GenBank/DDBJ databases">
        <title>The genome sequence of Streptomyces sviceus strain ATCC 29083.</title>
        <authorList>
            <consortium name="The Broad Institute Genome Sequencing Platform"/>
            <consortium name="Broad Institute Microbial Sequencing Center"/>
            <person name="Fischbach M."/>
            <person name="Godfrey P."/>
            <person name="Ward D."/>
            <person name="Young S."/>
            <person name="Zeng Q."/>
            <person name="Koehrsen M."/>
            <person name="Alvarado L."/>
            <person name="Berlin A.M."/>
            <person name="Bochicchio J."/>
            <person name="Borenstein D."/>
            <person name="Chapman S.B."/>
            <person name="Chen Z."/>
            <person name="Engels R."/>
            <person name="Freedman E."/>
            <person name="Gellesch M."/>
            <person name="Goldberg J."/>
            <person name="Griggs A."/>
            <person name="Gujja S."/>
            <person name="Heilman E.R."/>
            <person name="Heiman D.I."/>
            <person name="Hepburn T.A."/>
            <person name="Howarth C."/>
            <person name="Jen D."/>
            <person name="Larson L."/>
            <person name="Lewis B."/>
            <person name="Mehta T."/>
            <person name="Park D."/>
            <person name="Pearson M."/>
            <person name="Richards J."/>
            <person name="Roberts A."/>
            <person name="Saif S."/>
            <person name="Shea T.D."/>
            <person name="Shenoy N."/>
            <person name="Sisk P."/>
            <person name="Stolte C."/>
            <person name="Sykes S.N."/>
            <person name="Thomson T."/>
            <person name="Walk T."/>
            <person name="White J."/>
            <person name="Yandava C."/>
            <person name="Straight P."/>
            <person name="Clardy J."/>
            <person name="Hung D."/>
            <person name="Kolter R."/>
            <person name="Mekalanos J."/>
            <person name="Walker S."/>
            <person name="Walsh C.T."/>
            <person name="Wieland-Brown L.C."/>
            <person name="Haas B."/>
            <person name="Nusbaum C."/>
            <person name="Birren B."/>
        </authorList>
    </citation>
    <scope>NUCLEOTIDE SEQUENCE [LARGE SCALE GENOMIC DNA]</scope>
    <source>
        <strain evidence="2">ATCC 29083</strain>
    </source>
</reference>
<dbReference type="RefSeq" id="WP_007387206.1">
    <property type="nucleotide sequence ID" value="NZ_CM000951.1"/>
</dbReference>
<dbReference type="EMBL" id="CM000951">
    <property type="protein sequence ID" value="EDY55700.1"/>
    <property type="molecule type" value="Genomic_DNA"/>
</dbReference>
<dbReference type="eggNOG" id="ENOG5032AMD">
    <property type="taxonomic scope" value="Bacteria"/>
</dbReference>
<gene>
    <name evidence="2" type="ORF">SSEG_02279</name>
</gene>
<proteinExistence type="predicted"/>
<accession>B5HS94</accession>
<name>B5HS94_STRX2</name>
<evidence type="ECO:0000313" key="2">
    <source>
        <dbReference type="EMBL" id="EDY55700.1"/>
    </source>
</evidence>
<evidence type="ECO:0000313" key="3">
    <source>
        <dbReference type="Proteomes" id="UP000002785"/>
    </source>
</evidence>
<organism evidence="2 3">
    <name type="scientific">Streptomyces sviceus (strain ATCC 29083 / DSM 924 / JCM 4929 / NBRC 13980 / NCIMB 11184 / NRRL 5439 / UC 5370)</name>
    <dbReference type="NCBI Taxonomy" id="463191"/>
    <lineage>
        <taxon>Bacteria</taxon>
        <taxon>Bacillati</taxon>
        <taxon>Actinomycetota</taxon>
        <taxon>Actinomycetes</taxon>
        <taxon>Kitasatosporales</taxon>
        <taxon>Streptomycetaceae</taxon>
        <taxon>Streptomyces</taxon>
    </lineage>
</organism>
<feature type="region of interest" description="Disordered" evidence="1">
    <location>
        <begin position="76"/>
        <end position="95"/>
    </location>
</feature>
<evidence type="ECO:0000256" key="1">
    <source>
        <dbReference type="SAM" id="MobiDB-lite"/>
    </source>
</evidence>
<keyword evidence="3" id="KW-1185">Reference proteome</keyword>
<sequence length="95" mass="10399">MDLLWQQPRRNTLVSWPHDINQRLDILVRAAAAAGEQTSRSQILAALVATAETAPEAIAELLHAYRRLTADALTADNERTDLPTVRAPGPTRSST</sequence>
<dbReference type="HOGENOM" id="CLU_2371652_0_0_11"/>
<dbReference type="AlphaFoldDB" id="B5HS94"/>
<dbReference type="Proteomes" id="UP000002785">
    <property type="component" value="Chromosome"/>
</dbReference>
<protein>
    <submittedName>
        <fullName evidence="2">Uncharacterized protein</fullName>
    </submittedName>
</protein>
<dbReference type="OrthoDB" id="4232257at2"/>